<reference evidence="2" key="2">
    <citation type="submission" date="2015-01" db="EMBL/GenBank/DDBJ databases">
        <title>Evolutionary Origins and Diversification of the Mycorrhizal Mutualists.</title>
        <authorList>
            <consortium name="DOE Joint Genome Institute"/>
            <consortium name="Mycorrhizal Genomics Consortium"/>
            <person name="Kohler A."/>
            <person name="Kuo A."/>
            <person name="Nagy L.G."/>
            <person name="Floudas D."/>
            <person name="Copeland A."/>
            <person name="Barry K.W."/>
            <person name="Cichocki N."/>
            <person name="Veneault-Fourrey C."/>
            <person name="LaButti K."/>
            <person name="Lindquist E.A."/>
            <person name="Lipzen A."/>
            <person name="Lundell T."/>
            <person name="Morin E."/>
            <person name="Murat C."/>
            <person name="Riley R."/>
            <person name="Ohm R."/>
            <person name="Sun H."/>
            <person name="Tunlid A."/>
            <person name="Henrissat B."/>
            <person name="Grigoriev I.V."/>
            <person name="Hibbett D.S."/>
            <person name="Martin F."/>
        </authorList>
    </citation>
    <scope>NUCLEOTIDE SEQUENCE [LARGE SCALE GENOMIC DNA]</scope>
    <source>
        <strain evidence="2">MAFF 305830</strain>
    </source>
</reference>
<accession>A0A0C3B8V9</accession>
<gene>
    <name evidence="1" type="ORF">M408DRAFT_329343</name>
</gene>
<keyword evidence="2" id="KW-1185">Reference proteome</keyword>
<protein>
    <submittedName>
        <fullName evidence="1">Uncharacterized protein</fullName>
    </submittedName>
</protein>
<organism evidence="1 2">
    <name type="scientific">Serendipita vermifera MAFF 305830</name>
    <dbReference type="NCBI Taxonomy" id="933852"/>
    <lineage>
        <taxon>Eukaryota</taxon>
        <taxon>Fungi</taxon>
        <taxon>Dikarya</taxon>
        <taxon>Basidiomycota</taxon>
        <taxon>Agaricomycotina</taxon>
        <taxon>Agaricomycetes</taxon>
        <taxon>Sebacinales</taxon>
        <taxon>Serendipitaceae</taxon>
        <taxon>Serendipita</taxon>
    </lineage>
</organism>
<dbReference type="AlphaFoldDB" id="A0A0C3B8V9"/>
<dbReference type="HOGENOM" id="CLU_2623529_0_0_1"/>
<evidence type="ECO:0000313" key="2">
    <source>
        <dbReference type="Proteomes" id="UP000054097"/>
    </source>
</evidence>
<sequence length="78" mass="8997">MAIPRDSTFSRSSRRLVPHSNKPKWVYRDIRNTSAIPVASSKYAGSRASVVSKAEDPRHLRTRQRISRFHSRRFGTNT</sequence>
<dbReference type="EMBL" id="KN824292">
    <property type="protein sequence ID" value="KIM28554.1"/>
    <property type="molecule type" value="Genomic_DNA"/>
</dbReference>
<name>A0A0C3B8V9_SERVB</name>
<reference evidence="1 2" key="1">
    <citation type="submission" date="2014-04" db="EMBL/GenBank/DDBJ databases">
        <authorList>
            <consortium name="DOE Joint Genome Institute"/>
            <person name="Kuo A."/>
            <person name="Zuccaro A."/>
            <person name="Kohler A."/>
            <person name="Nagy L.G."/>
            <person name="Floudas D."/>
            <person name="Copeland A."/>
            <person name="Barry K.W."/>
            <person name="Cichocki N."/>
            <person name="Veneault-Fourrey C."/>
            <person name="LaButti K."/>
            <person name="Lindquist E.A."/>
            <person name="Lipzen A."/>
            <person name="Lundell T."/>
            <person name="Morin E."/>
            <person name="Murat C."/>
            <person name="Sun H."/>
            <person name="Tunlid A."/>
            <person name="Henrissat B."/>
            <person name="Grigoriev I.V."/>
            <person name="Hibbett D.S."/>
            <person name="Martin F."/>
            <person name="Nordberg H.P."/>
            <person name="Cantor M.N."/>
            <person name="Hua S.X."/>
        </authorList>
    </citation>
    <scope>NUCLEOTIDE SEQUENCE [LARGE SCALE GENOMIC DNA]</scope>
    <source>
        <strain evidence="1 2">MAFF 305830</strain>
    </source>
</reference>
<proteinExistence type="predicted"/>
<evidence type="ECO:0000313" key="1">
    <source>
        <dbReference type="EMBL" id="KIM28554.1"/>
    </source>
</evidence>
<dbReference type="Proteomes" id="UP000054097">
    <property type="component" value="Unassembled WGS sequence"/>
</dbReference>